<dbReference type="PANTHER" id="PTHR12532:SF0">
    <property type="entry name" value="TRANSLATIONAL ACTIVATOR OF CYTOCHROME C OXIDASE 1"/>
    <property type="match status" value="1"/>
</dbReference>
<keyword evidence="2" id="KW-0805">Transcription regulation</keyword>
<dbReference type="Gene3D" id="3.30.70.980">
    <property type="match status" value="1"/>
</dbReference>
<dbReference type="InterPro" id="IPR002876">
    <property type="entry name" value="Transcrip_reg_TACO1-like"/>
</dbReference>
<dbReference type="FunFam" id="1.10.10.200:FF:000002">
    <property type="entry name" value="Probable transcriptional regulatory protein CLM62_37755"/>
    <property type="match status" value="1"/>
</dbReference>
<dbReference type="InterPro" id="IPR017856">
    <property type="entry name" value="Integrase-like_N"/>
</dbReference>
<evidence type="ECO:0000259" key="5">
    <source>
        <dbReference type="Pfam" id="PF20772"/>
    </source>
</evidence>
<evidence type="ECO:0000313" key="6">
    <source>
        <dbReference type="EMBL" id="OHA15756.1"/>
    </source>
</evidence>
<dbReference type="GO" id="GO:0005737">
    <property type="term" value="C:cytoplasm"/>
    <property type="evidence" value="ECO:0007669"/>
    <property type="project" value="UniProtKB-ARBA"/>
</dbReference>
<dbReference type="InterPro" id="IPR048300">
    <property type="entry name" value="TACO1_YebC-like_2nd/3rd_dom"/>
</dbReference>
<evidence type="ECO:0000256" key="1">
    <source>
        <dbReference type="ARBA" id="ARBA00008724"/>
    </source>
</evidence>
<feature type="domain" description="TACO1/YebC-like N-terminal" evidence="5">
    <location>
        <begin position="5"/>
        <end position="75"/>
    </location>
</feature>
<evidence type="ECO:0000313" key="7">
    <source>
        <dbReference type="Proteomes" id="UP000178116"/>
    </source>
</evidence>
<organism evidence="6 7">
    <name type="scientific">Candidatus Tagabacteria bacterium RIFCSPLOWO2_01_FULL_42_9</name>
    <dbReference type="NCBI Taxonomy" id="1802296"/>
    <lineage>
        <taxon>Bacteria</taxon>
        <taxon>Candidatus Tagaibacteriota</taxon>
    </lineage>
</organism>
<feature type="domain" description="TACO1/YebC-like second and third" evidence="4">
    <location>
        <begin position="82"/>
        <end position="137"/>
    </location>
</feature>
<proteinExistence type="inferred from homology"/>
<accession>A0A1G2LVW6</accession>
<keyword evidence="3" id="KW-0804">Transcription</keyword>
<dbReference type="InterPro" id="IPR029072">
    <property type="entry name" value="YebC-like"/>
</dbReference>
<dbReference type="PANTHER" id="PTHR12532">
    <property type="entry name" value="TRANSLATIONAL ACTIVATOR OF CYTOCHROME C OXIDASE 1"/>
    <property type="match status" value="1"/>
</dbReference>
<evidence type="ECO:0000256" key="2">
    <source>
        <dbReference type="ARBA" id="ARBA00023015"/>
    </source>
</evidence>
<dbReference type="EMBL" id="MHRA01000012">
    <property type="protein sequence ID" value="OHA15756.1"/>
    <property type="molecule type" value="Genomic_DNA"/>
</dbReference>
<evidence type="ECO:0000256" key="3">
    <source>
        <dbReference type="ARBA" id="ARBA00023163"/>
    </source>
</evidence>
<dbReference type="Gene3D" id="1.10.10.200">
    <property type="match status" value="1"/>
</dbReference>
<evidence type="ECO:0008006" key="8">
    <source>
        <dbReference type="Google" id="ProtNLM"/>
    </source>
</evidence>
<dbReference type="Proteomes" id="UP000178116">
    <property type="component" value="Unassembled WGS sequence"/>
</dbReference>
<comment type="similarity">
    <text evidence="1">Belongs to the TACO1 family.</text>
</comment>
<protein>
    <recommendedName>
        <fullName evidence="8">Transcriptional regulator</fullName>
    </recommendedName>
</protein>
<reference evidence="6 7" key="1">
    <citation type="journal article" date="2016" name="Nat. Commun.">
        <title>Thousands of microbial genomes shed light on interconnected biogeochemical processes in an aquifer system.</title>
        <authorList>
            <person name="Anantharaman K."/>
            <person name="Brown C.T."/>
            <person name="Hug L.A."/>
            <person name="Sharon I."/>
            <person name="Castelle C.J."/>
            <person name="Probst A.J."/>
            <person name="Thomas B.C."/>
            <person name="Singh A."/>
            <person name="Wilkins M.J."/>
            <person name="Karaoz U."/>
            <person name="Brodie E.L."/>
            <person name="Williams K.H."/>
            <person name="Hubbard S.S."/>
            <person name="Banfield J.F."/>
        </authorList>
    </citation>
    <scope>NUCLEOTIDE SEQUENCE [LARGE SCALE GENOMIC DNA]</scope>
</reference>
<dbReference type="SUPFAM" id="SSF75625">
    <property type="entry name" value="YebC-like"/>
    <property type="match status" value="1"/>
</dbReference>
<sequence>MSGHSKWAQIKHQKGAADAEKSKVFAKIARLIAVAAKKGKDPTMNPALKETISKAKEVNMPLDNIQKAIKRGSGELKGGGELEEVLYETFGPGNCAILIGGITDNKNRTLGEVRQILSKHELQLAGAGSCLWAFEKKQNEWQPKHVIDITKENREKLISLFGELDELDGIQDITTNCIIEI</sequence>
<dbReference type="AlphaFoldDB" id="A0A1G2LVW6"/>
<dbReference type="Pfam" id="PF20772">
    <property type="entry name" value="TACO1_YebC_N"/>
    <property type="match status" value="1"/>
</dbReference>
<name>A0A1G2LVW6_9BACT</name>
<dbReference type="Pfam" id="PF01709">
    <property type="entry name" value="Transcrip_reg"/>
    <property type="match status" value="1"/>
</dbReference>
<comment type="caution">
    <text evidence="6">The sequence shown here is derived from an EMBL/GenBank/DDBJ whole genome shotgun (WGS) entry which is preliminary data.</text>
</comment>
<evidence type="ECO:0000259" key="4">
    <source>
        <dbReference type="Pfam" id="PF01709"/>
    </source>
</evidence>
<dbReference type="InterPro" id="IPR026564">
    <property type="entry name" value="Transcrip_reg_TACO1-like_dom3"/>
</dbReference>
<gene>
    <name evidence="6" type="ORF">A3A10_03145</name>
</gene>
<dbReference type="InterPro" id="IPR049083">
    <property type="entry name" value="TACO1_YebC_N"/>
</dbReference>